<dbReference type="InterPro" id="IPR053713">
    <property type="entry name" value="Bact_OM_Channel_sf"/>
</dbReference>
<dbReference type="Proteomes" id="UP000240987">
    <property type="component" value="Unassembled WGS sequence"/>
</dbReference>
<dbReference type="SUPFAM" id="SSF56935">
    <property type="entry name" value="Porins"/>
    <property type="match status" value="1"/>
</dbReference>
<dbReference type="Gene3D" id="2.40.160.40">
    <property type="entry name" value="monomeric porin ompg"/>
    <property type="match status" value="1"/>
</dbReference>
<protein>
    <recommendedName>
        <fullName evidence="5">Porin</fullName>
    </recommendedName>
</protein>
<keyword evidence="4" id="KW-1185">Reference proteome</keyword>
<reference evidence="3 4" key="1">
    <citation type="submission" date="2018-01" db="EMBL/GenBank/DDBJ databases">
        <title>Whole genome sequencing of Histamine producing bacteria.</title>
        <authorList>
            <person name="Butler K."/>
        </authorList>
    </citation>
    <scope>NUCLEOTIDE SEQUENCE [LARGE SCALE GENOMIC DNA]</scope>
    <source>
        <strain evidence="3 4">JCM 12947</strain>
    </source>
</reference>
<proteinExistence type="predicted"/>
<feature type="chain" id="PRO_5015668581" description="Porin" evidence="2">
    <location>
        <begin position="21"/>
        <end position="276"/>
    </location>
</feature>
<feature type="signal peptide" evidence="2">
    <location>
        <begin position="1"/>
        <end position="20"/>
    </location>
</feature>
<dbReference type="OrthoDB" id="5817226at2"/>
<evidence type="ECO:0008006" key="5">
    <source>
        <dbReference type="Google" id="ProtNLM"/>
    </source>
</evidence>
<evidence type="ECO:0000256" key="2">
    <source>
        <dbReference type="SAM" id="SignalP"/>
    </source>
</evidence>
<evidence type="ECO:0000313" key="4">
    <source>
        <dbReference type="Proteomes" id="UP000240987"/>
    </source>
</evidence>
<dbReference type="RefSeq" id="WP_107245025.1">
    <property type="nucleotide sequence ID" value="NZ_PYMJ01000035.1"/>
</dbReference>
<dbReference type="EMBL" id="PYMJ01000035">
    <property type="protein sequence ID" value="PSU45162.1"/>
    <property type="molecule type" value="Genomic_DNA"/>
</dbReference>
<gene>
    <name evidence="3" type="ORF">C9J12_24060</name>
</gene>
<evidence type="ECO:0000256" key="1">
    <source>
        <dbReference type="ARBA" id="ARBA00022729"/>
    </source>
</evidence>
<keyword evidence="1 2" id="KW-0732">Signal</keyword>
<name>A0A2T3J8T3_9GAMM</name>
<comment type="caution">
    <text evidence="3">The sequence shown here is derived from an EMBL/GenBank/DDBJ whole genome shotgun (WGS) entry which is preliminary data.</text>
</comment>
<organism evidence="3 4">
    <name type="scientific">Photobacterium frigidiphilum</name>
    <dbReference type="NCBI Taxonomy" id="264736"/>
    <lineage>
        <taxon>Bacteria</taxon>
        <taxon>Pseudomonadati</taxon>
        <taxon>Pseudomonadota</taxon>
        <taxon>Gammaproteobacteria</taxon>
        <taxon>Vibrionales</taxon>
        <taxon>Vibrionaceae</taxon>
        <taxon>Photobacterium</taxon>
    </lineage>
</organism>
<sequence>MKKTILAATLVSLFSGAALANTTYEISHDGDQETTAKFDSELIGGLHGGIEFVAMDNLKYHKETTFSLDYKFDITDAWYIEPQFDLTIPSHHVGRASYYGNIDGSAMMPGGDEVNASYKSSNTAKFGIETGYDFGNGFYTSARYRYEVRDGKLNAKFLSVNDGVDATLSSKEKEKLHRFDLTAGYVVGDMVDLSANYIIKTGKLDIDSEVPKHQLTSSLDADFSQAELELKAQYAGFDNFKPYFEYTVKSDTNFDGGLNGKLKNDNVWKIGAQFSF</sequence>
<dbReference type="AlphaFoldDB" id="A0A2T3J8T3"/>
<accession>A0A2T3J8T3</accession>
<evidence type="ECO:0000313" key="3">
    <source>
        <dbReference type="EMBL" id="PSU45162.1"/>
    </source>
</evidence>